<gene>
    <name evidence="1" type="ORF">PTTW11_09529</name>
</gene>
<reference evidence="1" key="1">
    <citation type="submission" date="2021-02" db="EMBL/GenBank/DDBJ databases">
        <authorList>
            <person name="Syme A R."/>
            <person name="Syme A R."/>
            <person name="Moolhuijzen P."/>
        </authorList>
    </citation>
    <scope>NUCLEOTIDE SEQUENCE</scope>
    <source>
        <strain evidence="1">W1-1</strain>
    </source>
</reference>
<evidence type="ECO:0000313" key="2">
    <source>
        <dbReference type="Proteomes" id="UP000472372"/>
    </source>
</evidence>
<evidence type="ECO:0000313" key="1">
    <source>
        <dbReference type="EMBL" id="CAE7206294.1"/>
    </source>
</evidence>
<accession>A0A6S6WHR0</accession>
<name>A0A6S6WHR0_9PLEO</name>
<sequence length="160" mass="17815">MSHQNTTYCFSFYNTPQQDHSPTNFRAHVAVTFLNSGLNSTVKTVMSALESMEFQPTTPLDTALVLILVFIHAFIIGSVIALTRWMRTVEHDCEFGLPTVIDRLLYHEEATALLAVPVDDDPSPAYMDTNSDEPPAYSNIVGIDLAVFVVETDDEEDDTL</sequence>
<protein>
    <submittedName>
        <fullName evidence="1">Uncharacterized protein</fullName>
    </submittedName>
</protein>
<organism evidence="1 2">
    <name type="scientific">Pyrenophora teres f. teres</name>
    <dbReference type="NCBI Taxonomy" id="97479"/>
    <lineage>
        <taxon>Eukaryota</taxon>
        <taxon>Fungi</taxon>
        <taxon>Dikarya</taxon>
        <taxon>Ascomycota</taxon>
        <taxon>Pezizomycotina</taxon>
        <taxon>Dothideomycetes</taxon>
        <taxon>Pleosporomycetidae</taxon>
        <taxon>Pleosporales</taxon>
        <taxon>Pleosporineae</taxon>
        <taxon>Pleosporaceae</taxon>
        <taxon>Pyrenophora</taxon>
    </lineage>
</organism>
<dbReference type="Proteomes" id="UP000472372">
    <property type="component" value="Chromosome 9"/>
</dbReference>
<proteinExistence type="predicted"/>
<dbReference type="EMBL" id="HG992985">
    <property type="protein sequence ID" value="CAE7206294.1"/>
    <property type="molecule type" value="Genomic_DNA"/>
</dbReference>
<dbReference type="AlphaFoldDB" id="A0A6S6WHR0"/>